<organism evidence="1 2">
    <name type="scientific">Quercus suber</name>
    <name type="common">Cork oak</name>
    <dbReference type="NCBI Taxonomy" id="58331"/>
    <lineage>
        <taxon>Eukaryota</taxon>
        <taxon>Viridiplantae</taxon>
        <taxon>Streptophyta</taxon>
        <taxon>Embryophyta</taxon>
        <taxon>Tracheophyta</taxon>
        <taxon>Spermatophyta</taxon>
        <taxon>Magnoliopsida</taxon>
        <taxon>eudicotyledons</taxon>
        <taxon>Gunneridae</taxon>
        <taxon>Pentapetalae</taxon>
        <taxon>rosids</taxon>
        <taxon>fabids</taxon>
        <taxon>Fagales</taxon>
        <taxon>Fagaceae</taxon>
        <taxon>Quercus</taxon>
    </lineage>
</organism>
<dbReference type="SUPFAM" id="SSF57850">
    <property type="entry name" value="RING/U-box"/>
    <property type="match status" value="1"/>
</dbReference>
<comment type="caution">
    <text evidence="1">The sequence shown here is derived from an EMBL/GenBank/DDBJ whole genome shotgun (WGS) entry which is preliminary data.</text>
</comment>
<dbReference type="AlphaFoldDB" id="A0AAW0L5G1"/>
<reference evidence="1 2" key="1">
    <citation type="journal article" date="2018" name="Sci. Data">
        <title>The draft genome sequence of cork oak.</title>
        <authorList>
            <person name="Ramos A.M."/>
            <person name="Usie A."/>
            <person name="Barbosa P."/>
            <person name="Barros P.M."/>
            <person name="Capote T."/>
            <person name="Chaves I."/>
            <person name="Simoes F."/>
            <person name="Abreu I."/>
            <person name="Carrasquinho I."/>
            <person name="Faro C."/>
            <person name="Guimaraes J.B."/>
            <person name="Mendonca D."/>
            <person name="Nobrega F."/>
            <person name="Rodrigues L."/>
            <person name="Saibo N.J.M."/>
            <person name="Varela M.C."/>
            <person name="Egas C."/>
            <person name="Matos J."/>
            <person name="Miguel C.M."/>
            <person name="Oliveira M.M."/>
            <person name="Ricardo C.P."/>
            <person name="Goncalves S."/>
        </authorList>
    </citation>
    <scope>NUCLEOTIDE SEQUENCE [LARGE SCALE GENOMIC DNA]</scope>
    <source>
        <strain evidence="2">cv. HL8</strain>
    </source>
</reference>
<evidence type="ECO:0000313" key="1">
    <source>
        <dbReference type="EMBL" id="KAK7845816.1"/>
    </source>
</evidence>
<gene>
    <name evidence="1" type="ORF">CFP56_008852</name>
</gene>
<protein>
    <submittedName>
        <fullName evidence="1">Uncharacterized protein</fullName>
    </submittedName>
</protein>
<dbReference type="EMBL" id="PKMF04000164">
    <property type="protein sequence ID" value="KAK7845816.1"/>
    <property type="molecule type" value="Genomic_DNA"/>
</dbReference>
<evidence type="ECO:0000313" key="2">
    <source>
        <dbReference type="Proteomes" id="UP000237347"/>
    </source>
</evidence>
<name>A0AAW0L5G1_QUESU</name>
<sequence>MNDILLVEAAQAKGWIRCPRCNIWVERAYGYFSTITCSWICRTIFHNADFMILDTDAGLGFATNVGGRLDLGANAWTAIASCFRCFSC</sequence>
<keyword evidence="2" id="KW-1185">Reference proteome</keyword>
<dbReference type="Proteomes" id="UP000237347">
    <property type="component" value="Unassembled WGS sequence"/>
</dbReference>
<proteinExistence type="predicted"/>
<accession>A0AAW0L5G1</accession>